<comment type="caution">
    <text evidence="1">The sequence shown here is derived from an EMBL/GenBank/DDBJ whole genome shotgun (WGS) entry which is preliminary data.</text>
</comment>
<dbReference type="Proteomes" id="UP001163324">
    <property type="component" value="Chromosome 2"/>
</dbReference>
<evidence type="ECO:0000313" key="2">
    <source>
        <dbReference type="Proteomes" id="UP001163324"/>
    </source>
</evidence>
<organism evidence="1 2">
    <name type="scientific">Trichothecium roseum</name>
    <dbReference type="NCBI Taxonomy" id="47278"/>
    <lineage>
        <taxon>Eukaryota</taxon>
        <taxon>Fungi</taxon>
        <taxon>Dikarya</taxon>
        <taxon>Ascomycota</taxon>
        <taxon>Pezizomycotina</taxon>
        <taxon>Sordariomycetes</taxon>
        <taxon>Hypocreomycetidae</taxon>
        <taxon>Hypocreales</taxon>
        <taxon>Hypocreales incertae sedis</taxon>
        <taxon>Trichothecium</taxon>
    </lineage>
</organism>
<protein>
    <submittedName>
        <fullName evidence="1">Uncharacterized protein</fullName>
    </submittedName>
</protein>
<keyword evidence="2" id="KW-1185">Reference proteome</keyword>
<name>A0ACC0V7W8_9HYPO</name>
<evidence type="ECO:0000313" key="1">
    <source>
        <dbReference type="EMBL" id="KAI9902492.1"/>
    </source>
</evidence>
<dbReference type="EMBL" id="CM047941">
    <property type="protein sequence ID" value="KAI9902492.1"/>
    <property type="molecule type" value="Genomic_DNA"/>
</dbReference>
<accession>A0ACC0V7W8</accession>
<gene>
    <name evidence="1" type="ORF">N3K66_001844</name>
</gene>
<proteinExistence type="predicted"/>
<reference evidence="1" key="1">
    <citation type="submission" date="2022-10" db="EMBL/GenBank/DDBJ databases">
        <title>Complete Genome of Trichothecium roseum strain YXFP-22015, a Plant Pathogen Isolated from Citrus.</title>
        <authorList>
            <person name="Wang Y."/>
            <person name="Zhu L."/>
        </authorList>
    </citation>
    <scope>NUCLEOTIDE SEQUENCE</scope>
    <source>
        <strain evidence="1">YXFP-22015</strain>
    </source>
</reference>
<sequence length="252" mass="27808">MASLQTTQLDVPVTVTANIDGVDPTERILIGVKSGLAILYRKTGSYEVISQFTEQQNDRLRSNDGASDAQGRFWIGTMTDFGQGDFRPEGSLYRFDGKSSKEELLKNLVIPNSVGWSPDNQTMYFTHSQTRQVFAFDYSVSTGAATNKRVFYLHDGPGEPDGFRVDVDGNIWHAVYGEYRVLKINTAGEVIGQVHLPTKNITCVQFVGTELIITTAADNDASSPETSRRYGGAVFRIDVGVEGLPLFDFKLC</sequence>